<evidence type="ECO:0000256" key="11">
    <source>
        <dbReference type="ARBA" id="ARBA00023004"/>
    </source>
</evidence>
<dbReference type="PROSITE" id="PS51656">
    <property type="entry name" value="4FE4S"/>
    <property type="match status" value="1"/>
</dbReference>
<dbReference type="GO" id="GO:0002058">
    <property type="term" value="F:uracil binding"/>
    <property type="evidence" value="ECO:0007669"/>
    <property type="project" value="TreeGrafter"/>
</dbReference>
<protein>
    <recommendedName>
        <fullName evidence="15">Dihydrothymine dehydrogenase</fullName>
    </recommendedName>
    <alternativeName>
        <fullName evidence="14">Dihydrouracil dehydrogenase</fullName>
    </alternativeName>
</protein>
<evidence type="ECO:0000256" key="7">
    <source>
        <dbReference type="ARBA" id="ARBA00022737"/>
    </source>
</evidence>
<dbReference type="InterPro" id="IPR036188">
    <property type="entry name" value="FAD/NAD-bd_sf"/>
</dbReference>
<dbReference type="SUPFAM" id="SSF54862">
    <property type="entry name" value="4Fe-4S ferredoxins"/>
    <property type="match status" value="1"/>
</dbReference>
<dbReference type="GO" id="GO:0046872">
    <property type="term" value="F:metal ion binding"/>
    <property type="evidence" value="ECO:0007669"/>
    <property type="project" value="UniProtKB-KW"/>
</dbReference>
<keyword evidence="2" id="KW-0813">Transport</keyword>
<organism evidence="18">
    <name type="scientific">marine sediment metagenome</name>
    <dbReference type="NCBI Taxonomy" id="412755"/>
    <lineage>
        <taxon>unclassified sequences</taxon>
        <taxon>metagenomes</taxon>
        <taxon>ecological metagenomes</taxon>
    </lineage>
</organism>
<keyword evidence="12" id="KW-0411">Iron-sulfur</keyword>
<keyword evidence="11" id="KW-0408">Iron</keyword>
<feature type="domain" description="4Fe-4S ferredoxin-type" evidence="16">
    <location>
        <begin position="129"/>
        <end position="158"/>
    </location>
</feature>
<dbReference type="HAMAP" id="MF_00463">
    <property type="entry name" value="RsxB_RnfB"/>
    <property type="match status" value="1"/>
</dbReference>
<dbReference type="InterPro" id="IPR017900">
    <property type="entry name" value="4Fe4S_Fe_S_CS"/>
</dbReference>
<dbReference type="InterPro" id="IPR023753">
    <property type="entry name" value="FAD/NAD-binding_dom"/>
</dbReference>
<evidence type="ECO:0000313" key="18">
    <source>
        <dbReference type="EMBL" id="KKM14035.1"/>
    </source>
</evidence>
<dbReference type="Pfam" id="PF04060">
    <property type="entry name" value="FeS"/>
    <property type="match status" value="1"/>
</dbReference>
<dbReference type="PANTHER" id="PTHR43073">
    <property type="entry name" value="DIHYDROPYRIMIDINE DEHYDROGENASE [NADP(+)]"/>
    <property type="match status" value="1"/>
</dbReference>
<dbReference type="InterPro" id="IPR028261">
    <property type="entry name" value="DPD_II"/>
</dbReference>
<dbReference type="PROSITE" id="PS51379">
    <property type="entry name" value="4FE4S_FER_2"/>
    <property type="match status" value="2"/>
</dbReference>
<sequence>MIEALITMGGLGAVIGVVLATASKIFYVFEDPKMLEIKDALPGANCGGCGLPGCAANAEAILAGEAGADSCMVGGPDLAHILAEIMGVTVEDKEPDIAASSCTYGIPGADLKYIYNGLSNCRAATLLGGGMKVCTIGCVGLGSCAKACPFNAITMKETGLPSVDEKRCTGCGVCENVCPKHIITLSSVTRRIMREYTTDECTTPCQRACPAGINIREYIKQISLGNHLKAVQLIKERNPFPAVIGRICPRPCEDECRRKYIDETVAINFLKRYAADVEKEIDKKILPFKAPATHRKIAIIGGGVDGLSTAFFLARLGHSPMVYEATPSLGGLLRYAISVLRLSDEVLDRDIEGILEMGVKVQTEKILGRDFTISSLLKEGFESVSLALGGWDSSLARLGGTRNDSDIEEPIPGTILLMDFIKHPDRFSLKSNVVIVGGGELALKAAGICKDSGAKNITILFRSSMKTSTLDPEHLEELVQKNIKVIFNTGIVRLSGKGDDLQELQYVDLDTLSKYSIPLHNLLIASGRFPDFIFKKSETETSESSETTDAPLLWEGLEPYKRPAYHKETGLLAKGDTLTDFQGTIHAIGAGRRAAASIHQLMYGISPSVSEIVVARESDVQNVDHVETVAESVRQIMPLSDAKDPSAFQEIEKGFTEEMADAESKRCLQCGLICYQHSGNA</sequence>
<dbReference type="Gene3D" id="3.50.50.60">
    <property type="entry name" value="FAD/NAD(P)-binding domain"/>
    <property type="match status" value="2"/>
</dbReference>
<keyword evidence="7" id="KW-0677">Repeat</keyword>
<evidence type="ECO:0000259" key="17">
    <source>
        <dbReference type="PROSITE" id="PS51656"/>
    </source>
</evidence>
<dbReference type="InterPro" id="IPR009051">
    <property type="entry name" value="Helical_ferredxn"/>
</dbReference>
<dbReference type="Gene3D" id="1.10.1060.10">
    <property type="entry name" value="Alpha-helical ferredoxin"/>
    <property type="match status" value="1"/>
</dbReference>
<dbReference type="PROSITE" id="PS00198">
    <property type="entry name" value="4FE4S_FER_1"/>
    <property type="match status" value="1"/>
</dbReference>
<dbReference type="InterPro" id="IPR007202">
    <property type="entry name" value="4Fe-4S_dom"/>
</dbReference>
<evidence type="ECO:0000256" key="14">
    <source>
        <dbReference type="ARBA" id="ARBA00030119"/>
    </source>
</evidence>
<feature type="domain" description="4Fe-4S ferredoxin-type" evidence="16">
    <location>
        <begin position="159"/>
        <end position="188"/>
    </location>
</feature>
<dbReference type="GO" id="GO:0051539">
    <property type="term" value="F:4 iron, 4 sulfur cluster binding"/>
    <property type="evidence" value="ECO:0007669"/>
    <property type="project" value="UniProtKB-KW"/>
</dbReference>
<dbReference type="Pfam" id="PF14691">
    <property type="entry name" value="Fer4_20"/>
    <property type="match status" value="1"/>
</dbReference>
<keyword evidence="9" id="KW-0249">Electron transport</keyword>
<evidence type="ECO:0000256" key="3">
    <source>
        <dbReference type="ARBA" id="ARBA00022485"/>
    </source>
</evidence>
<comment type="cofactor">
    <cofactor evidence="1">
        <name>FMN</name>
        <dbReference type="ChEBI" id="CHEBI:58210"/>
    </cofactor>
</comment>
<feature type="domain" description="4Fe-4S" evidence="17">
    <location>
        <begin position="29"/>
        <end position="88"/>
    </location>
</feature>
<dbReference type="InterPro" id="IPR010207">
    <property type="entry name" value="Elect_transpt_cplx_RnfB/RsxB"/>
</dbReference>
<evidence type="ECO:0000256" key="10">
    <source>
        <dbReference type="ARBA" id="ARBA00023002"/>
    </source>
</evidence>
<keyword evidence="10" id="KW-0560">Oxidoreductase</keyword>
<dbReference type="SUPFAM" id="SSF51971">
    <property type="entry name" value="Nucleotide-binding domain"/>
    <property type="match status" value="1"/>
</dbReference>
<evidence type="ECO:0000256" key="6">
    <source>
        <dbReference type="ARBA" id="ARBA00022723"/>
    </source>
</evidence>
<evidence type="ECO:0000256" key="2">
    <source>
        <dbReference type="ARBA" id="ARBA00022448"/>
    </source>
</evidence>
<reference evidence="18" key="1">
    <citation type="journal article" date="2015" name="Nature">
        <title>Complex archaea that bridge the gap between prokaryotes and eukaryotes.</title>
        <authorList>
            <person name="Spang A."/>
            <person name="Saw J.H."/>
            <person name="Jorgensen S.L."/>
            <person name="Zaremba-Niedzwiedzka K."/>
            <person name="Martijn J."/>
            <person name="Lind A.E."/>
            <person name="van Eijk R."/>
            <person name="Schleper C."/>
            <person name="Guy L."/>
            <person name="Ettema T.J."/>
        </authorList>
    </citation>
    <scope>NUCLEOTIDE SEQUENCE</scope>
</reference>
<keyword evidence="4" id="KW-0285">Flavoprotein</keyword>
<evidence type="ECO:0000256" key="12">
    <source>
        <dbReference type="ARBA" id="ARBA00023014"/>
    </source>
</evidence>
<dbReference type="EMBL" id="LAZR01015241">
    <property type="protein sequence ID" value="KKM14035.1"/>
    <property type="molecule type" value="Genomic_DNA"/>
</dbReference>
<dbReference type="GO" id="GO:0009055">
    <property type="term" value="F:electron transfer activity"/>
    <property type="evidence" value="ECO:0007669"/>
    <property type="project" value="InterPro"/>
</dbReference>
<dbReference type="PRINTS" id="PR00419">
    <property type="entry name" value="ADXRDTASE"/>
</dbReference>
<keyword evidence="5" id="KW-0288">FMN</keyword>
<keyword evidence="8" id="KW-1278">Translocase</keyword>
<proteinExistence type="inferred from homology"/>
<dbReference type="SUPFAM" id="SSF46548">
    <property type="entry name" value="alpha-helical ferredoxin"/>
    <property type="match status" value="1"/>
</dbReference>
<dbReference type="Pfam" id="PF07992">
    <property type="entry name" value="Pyr_redox_2"/>
    <property type="match status" value="1"/>
</dbReference>
<dbReference type="Gene3D" id="1.10.15.40">
    <property type="entry name" value="Electron transport complex subunit B, putative Fe-S cluster"/>
    <property type="match status" value="1"/>
</dbReference>
<evidence type="ECO:0000256" key="5">
    <source>
        <dbReference type="ARBA" id="ARBA00022643"/>
    </source>
</evidence>
<evidence type="ECO:0000256" key="9">
    <source>
        <dbReference type="ARBA" id="ARBA00022982"/>
    </source>
</evidence>
<evidence type="ECO:0000256" key="13">
    <source>
        <dbReference type="ARBA" id="ARBA00023136"/>
    </source>
</evidence>
<dbReference type="InterPro" id="IPR017896">
    <property type="entry name" value="4Fe4S_Fe-S-bd"/>
</dbReference>
<name>A0A0F9KFI9_9ZZZZ</name>
<keyword evidence="3" id="KW-0004">4Fe-4S</keyword>
<dbReference type="AlphaFoldDB" id="A0A0F9KFI9"/>
<dbReference type="PANTHER" id="PTHR43073:SF2">
    <property type="entry name" value="DIHYDROPYRIMIDINE DEHYDROGENASE [NADP(+)]"/>
    <property type="match status" value="1"/>
</dbReference>
<keyword evidence="6" id="KW-0479">Metal-binding</keyword>
<evidence type="ECO:0000256" key="15">
    <source>
        <dbReference type="ARBA" id="ARBA00032722"/>
    </source>
</evidence>
<gene>
    <name evidence="18" type="ORF">LCGC14_1710200</name>
</gene>
<evidence type="ECO:0000259" key="16">
    <source>
        <dbReference type="PROSITE" id="PS51379"/>
    </source>
</evidence>
<dbReference type="GO" id="GO:0006210">
    <property type="term" value="P:thymine catabolic process"/>
    <property type="evidence" value="ECO:0007669"/>
    <property type="project" value="TreeGrafter"/>
</dbReference>
<evidence type="ECO:0000256" key="4">
    <source>
        <dbReference type="ARBA" id="ARBA00022630"/>
    </source>
</evidence>
<accession>A0A0F9KFI9</accession>
<keyword evidence="13" id="KW-0472">Membrane</keyword>
<dbReference type="GO" id="GO:0006212">
    <property type="term" value="P:uracil catabolic process"/>
    <property type="evidence" value="ECO:0007669"/>
    <property type="project" value="TreeGrafter"/>
</dbReference>
<comment type="caution">
    <text evidence="18">The sequence shown here is derived from an EMBL/GenBank/DDBJ whole genome shotgun (WGS) entry which is preliminary data.</text>
</comment>
<evidence type="ECO:0000256" key="8">
    <source>
        <dbReference type="ARBA" id="ARBA00022967"/>
    </source>
</evidence>
<dbReference type="Pfam" id="PF12838">
    <property type="entry name" value="Fer4_7"/>
    <property type="match status" value="1"/>
</dbReference>
<dbReference type="GO" id="GO:0017113">
    <property type="term" value="F:dihydropyrimidine dehydrogenase (NADP+) activity"/>
    <property type="evidence" value="ECO:0007669"/>
    <property type="project" value="TreeGrafter"/>
</dbReference>
<evidence type="ECO:0000256" key="1">
    <source>
        <dbReference type="ARBA" id="ARBA00001917"/>
    </source>
</evidence>
<dbReference type="GO" id="GO:0050661">
    <property type="term" value="F:NADP binding"/>
    <property type="evidence" value="ECO:0007669"/>
    <property type="project" value="TreeGrafter"/>
</dbReference>